<dbReference type="Proteomes" id="UP000244932">
    <property type="component" value="Unassembled WGS sequence"/>
</dbReference>
<keyword evidence="3" id="KW-1185">Reference proteome</keyword>
<name>A0A2R8A9B9_9RHOB</name>
<keyword evidence="1" id="KW-0732">Signal</keyword>
<feature type="chain" id="PRO_5015322885" evidence="1">
    <location>
        <begin position="24"/>
        <end position="350"/>
    </location>
</feature>
<evidence type="ECO:0000313" key="3">
    <source>
        <dbReference type="Proteomes" id="UP000244932"/>
    </source>
</evidence>
<gene>
    <name evidence="2" type="ORF">POI8812_00952</name>
</gene>
<dbReference type="OrthoDB" id="7853387at2"/>
<dbReference type="EMBL" id="OMKW01000001">
    <property type="protein sequence ID" value="SPF28650.1"/>
    <property type="molecule type" value="Genomic_DNA"/>
</dbReference>
<reference evidence="2 3" key="1">
    <citation type="submission" date="2018-03" db="EMBL/GenBank/DDBJ databases">
        <authorList>
            <person name="Keele B.F."/>
        </authorList>
    </citation>
    <scope>NUCLEOTIDE SEQUENCE [LARGE SCALE GENOMIC DNA]</scope>
    <source>
        <strain evidence="2 3">CeCT 8812</strain>
    </source>
</reference>
<proteinExistence type="predicted"/>
<evidence type="ECO:0000313" key="2">
    <source>
        <dbReference type="EMBL" id="SPF28650.1"/>
    </source>
</evidence>
<dbReference type="RefSeq" id="WP_108781334.1">
    <property type="nucleotide sequence ID" value="NZ_OMKW01000001.1"/>
</dbReference>
<organism evidence="2 3">
    <name type="scientific">Pontivivens insulae</name>
    <dbReference type="NCBI Taxonomy" id="1639689"/>
    <lineage>
        <taxon>Bacteria</taxon>
        <taxon>Pseudomonadati</taxon>
        <taxon>Pseudomonadota</taxon>
        <taxon>Alphaproteobacteria</taxon>
        <taxon>Rhodobacterales</taxon>
        <taxon>Paracoccaceae</taxon>
        <taxon>Pontivivens</taxon>
    </lineage>
</organism>
<feature type="signal peptide" evidence="1">
    <location>
        <begin position="1"/>
        <end position="23"/>
    </location>
</feature>
<protein>
    <submittedName>
        <fullName evidence="2">Uncharacterized protein</fullName>
    </submittedName>
</protein>
<evidence type="ECO:0000256" key="1">
    <source>
        <dbReference type="SAM" id="SignalP"/>
    </source>
</evidence>
<sequence length="350" mass="37376">MTFTSRIAGALVACALSITAVQAQSLQDGIDAWLADDDATALPILSDLANAGDVDAQMLLGQIEAVAPPGAGSEFLANLNRRERIALLRSEGGLSGTSWTRVQERDGNPLAAALMEARLPDATLETASFLVQEGEVQAGTALAWQVFDRGRWNEIFALTPDDPLLGELDFVSWSRSYFGAPPGPDAWAWLTDTPATGRTGGMMMVSLVAPVLAPHLRPSEQLRDYIQAMRGTPEFLVDNGDIVDAAAVMERQLPLDSNLATVNAYCSSTCPDQVGLCGMAVIAATGGADRIKLHDTPYEALISQEQFAQSPRAVGELRRWMASLQSSAEMQGRVVLSQCVNEDIASITVE</sequence>
<dbReference type="AlphaFoldDB" id="A0A2R8A9B9"/>
<accession>A0A2R8A9B9</accession>